<dbReference type="EC" id="1.11.1.7" evidence="4 16"/>
<proteinExistence type="inferred from homology"/>
<feature type="binding site" description="axial binding residue" evidence="13">
    <location>
        <position position="173"/>
    </location>
    <ligand>
        <name>heme b</name>
        <dbReference type="ChEBI" id="CHEBI:60344"/>
    </ligand>
    <ligandPart>
        <name>Fe</name>
        <dbReference type="ChEBI" id="CHEBI:18248"/>
    </ligandPart>
</feature>
<dbReference type="AlphaFoldDB" id="A0AAD7KQA1"/>
<feature type="site" description="Transition state stabilizer" evidence="14">
    <location>
        <position position="71"/>
    </location>
</feature>
<comment type="function">
    <text evidence="2">Removal of H(2)O(2), oxidation of toxic reductants, biosynthesis and degradation of lignin, suberization, auxin catabolism, response to environmental stresses such as wounding, pathogen attack and oxidative stress. These functions might be dependent on each isozyme/isoform in each plant tissue.</text>
</comment>
<evidence type="ECO:0000256" key="9">
    <source>
        <dbReference type="ARBA" id="ARBA00023004"/>
    </source>
</evidence>
<feature type="binding site" evidence="13">
    <location>
        <position position="76"/>
    </location>
    <ligand>
        <name>Ca(2+)</name>
        <dbReference type="ChEBI" id="CHEBI:29108"/>
        <label>1</label>
    </ligand>
</feature>
<evidence type="ECO:0000256" key="8">
    <source>
        <dbReference type="ARBA" id="ARBA00023002"/>
    </source>
</evidence>
<feature type="disulfide bond" evidence="15">
    <location>
        <begin position="180"/>
        <end position="212"/>
    </location>
</feature>
<keyword evidence="13 16" id="KW-0106">Calcium</keyword>
<accession>A0AAD7KQA1</accession>
<gene>
    <name evidence="18" type="ORF">O6P43_033201</name>
</gene>
<feature type="binding site" evidence="12">
    <location>
        <position position="142"/>
    </location>
    <ligand>
        <name>substrate</name>
    </ligand>
</feature>
<keyword evidence="8 16" id="KW-0560">Oxidoreductase</keyword>
<keyword evidence="7 13" id="KW-0479">Metal-binding</keyword>
<dbReference type="Pfam" id="PF00141">
    <property type="entry name" value="peroxidase"/>
    <property type="match status" value="1"/>
</dbReference>
<feature type="domain" description="Plant heme peroxidase family profile" evidence="17">
    <location>
        <begin position="34"/>
        <end position="312"/>
    </location>
</feature>
<dbReference type="PRINTS" id="PR00458">
    <property type="entry name" value="PEROXIDASE"/>
</dbReference>
<dbReference type="InterPro" id="IPR033905">
    <property type="entry name" value="Secretory_peroxidase"/>
</dbReference>
<dbReference type="PROSITE" id="PS00435">
    <property type="entry name" value="PEROXIDASE_1"/>
    <property type="match status" value="1"/>
</dbReference>
<comment type="cofactor">
    <cofactor evidence="13 16">
        <name>Ca(2+)</name>
        <dbReference type="ChEBI" id="CHEBI:29108"/>
    </cofactor>
    <text evidence="13 16">Binds 2 calcium ions per subunit.</text>
</comment>
<dbReference type="GO" id="GO:0042744">
    <property type="term" value="P:hydrogen peroxide catabolic process"/>
    <property type="evidence" value="ECO:0007669"/>
    <property type="project" value="UniProtKB-KW"/>
</dbReference>
<dbReference type="Proteomes" id="UP001163823">
    <property type="component" value="Chromosome 14"/>
</dbReference>
<evidence type="ECO:0000256" key="16">
    <source>
        <dbReference type="RuleBase" id="RU362060"/>
    </source>
</evidence>
<feature type="active site" description="Proton acceptor" evidence="11">
    <location>
        <position position="75"/>
    </location>
</feature>
<dbReference type="GO" id="GO:0140825">
    <property type="term" value="F:lactoperoxidase activity"/>
    <property type="evidence" value="ECO:0007669"/>
    <property type="project" value="UniProtKB-EC"/>
</dbReference>
<sequence>MEMGRVIVAKLFVFYVIFFHAEAGKLIRNFDDSGLRIGFYDETCPQAEQIVADTMAQIHETNPRLPAHFLRLFFHDCIVSKSLMISKLNSRKHVPETVSCADTLSFATREAMVLSGLPHQPWPAGRRDSEESLAANVEGNLPLPNWTVDQMIDLFVGKRGLSIEDMVALIGAHSVGGAHCGMFSNRIYNNKGDGLVKPIPNVAFLDELKGLCPDPNNAEQVQKMGDPVVDFDQTTPEKLDHAYYTNLLEGKALLSTDQALTQDERTNVFVHKFSDNQFKFVKKFLRAMLRLGTTQVLTGNQGQIRRICRSVN</sequence>
<feature type="binding site" evidence="13">
    <location>
        <position position="232"/>
    </location>
    <ligand>
        <name>Ca(2+)</name>
        <dbReference type="ChEBI" id="CHEBI:29108"/>
        <label>2</label>
    </ligand>
</feature>
<evidence type="ECO:0000256" key="10">
    <source>
        <dbReference type="ARBA" id="ARBA00023157"/>
    </source>
</evidence>
<keyword evidence="16" id="KW-0964">Secreted</keyword>
<evidence type="ECO:0000256" key="11">
    <source>
        <dbReference type="PIRSR" id="PIRSR600823-1"/>
    </source>
</evidence>
<dbReference type="InterPro" id="IPR000823">
    <property type="entry name" value="Peroxidase_pln"/>
</dbReference>
<reference evidence="18" key="1">
    <citation type="journal article" date="2023" name="Science">
        <title>Elucidation of the pathway for biosynthesis of saponin adjuvants from the soapbark tree.</title>
        <authorList>
            <person name="Reed J."/>
            <person name="Orme A."/>
            <person name="El-Demerdash A."/>
            <person name="Owen C."/>
            <person name="Martin L.B.B."/>
            <person name="Misra R.C."/>
            <person name="Kikuchi S."/>
            <person name="Rejzek M."/>
            <person name="Martin A.C."/>
            <person name="Harkess A."/>
            <person name="Leebens-Mack J."/>
            <person name="Louveau T."/>
            <person name="Stephenson M.J."/>
            <person name="Osbourn A."/>
        </authorList>
    </citation>
    <scope>NUCLEOTIDE SEQUENCE</scope>
    <source>
        <strain evidence="18">S10</strain>
    </source>
</reference>
<dbReference type="InterPro" id="IPR010255">
    <property type="entry name" value="Haem_peroxidase_sf"/>
</dbReference>
<evidence type="ECO:0000256" key="5">
    <source>
        <dbReference type="ARBA" id="ARBA00022559"/>
    </source>
</evidence>
<name>A0AAD7KQA1_QUISA</name>
<dbReference type="InterPro" id="IPR019793">
    <property type="entry name" value="Peroxidases_heam-ligand_BS"/>
</dbReference>
<dbReference type="Gene3D" id="1.10.420.10">
    <property type="entry name" value="Peroxidase, domain 2"/>
    <property type="match status" value="1"/>
</dbReference>
<keyword evidence="9 13" id="KW-0408">Iron</keyword>
<keyword evidence="16" id="KW-0732">Signal</keyword>
<evidence type="ECO:0000256" key="4">
    <source>
        <dbReference type="ARBA" id="ARBA00012313"/>
    </source>
</evidence>
<evidence type="ECO:0000256" key="6">
    <source>
        <dbReference type="ARBA" id="ARBA00022617"/>
    </source>
</evidence>
<feature type="binding site" evidence="13">
    <location>
        <position position="79"/>
    </location>
    <ligand>
        <name>Ca(2+)</name>
        <dbReference type="ChEBI" id="CHEBI:29108"/>
        <label>1</label>
    </ligand>
</feature>
<feature type="binding site" evidence="13">
    <location>
        <position position="235"/>
    </location>
    <ligand>
        <name>Ca(2+)</name>
        <dbReference type="ChEBI" id="CHEBI:29108"/>
        <label>2</label>
    </ligand>
</feature>
<comment type="cofactor">
    <cofactor evidence="13 16">
        <name>heme b</name>
        <dbReference type="ChEBI" id="CHEBI:60344"/>
    </cofactor>
    <text evidence="13 16">Binds 1 heme b (iron(II)-protoporphyrin IX) group per subunit.</text>
</comment>
<dbReference type="FunFam" id="1.10.420.10:FF:000001">
    <property type="entry name" value="Peroxidase"/>
    <property type="match status" value="1"/>
</dbReference>
<keyword evidence="6 16" id="KW-0349">Heme</keyword>
<feature type="chain" id="PRO_5041783542" description="Peroxidase" evidence="16">
    <location>
        <begin position="24"/>
        <end position="312"/>
    </location>
</feature>
<dbReference type="GO" id="GO:0005576">
    <property type="term" value="C:extracellular region"/>
    <property type="evidence" value="ECO:0007669"/>
    <property type="project" value="UniProtKB-SubCell"/>
</dbReference>
<dbReference type="CDD" id="cd00693">
    <property type="entry name" value="secretory_peroxidase"/>
    <property type="match status" value="1"/>
</dbReference>
<dbReference type="PRINTS" id="PR00461">
    <property type="entry name" value="PLPEROXIDASE"/>
</dbReference>
<comment type="similarity">
    <text evidence="16">Belongs to the peroxidase family. Classical plant (class III) peroxidase subfamily.</text>
</comment>
<feature type="signal peptide" evidence="16">
    <location>
        <begin position="1"/>
        <end position="23"/>
    </location>
</feature>
<dbReference type="GO" id="GO:0046872">
    <property type="term" value="F:metal ion binding"/>
    <property type="evidence" value="ECO:0007669"/>
    <property type="project" value="UniProtKB-UniRule"/>
</dbReference>
<keyword evidence="16" id="KW-0376">Hydrogen peroxide</keyword>
<dbReference type="GO" id="GO:0006979">
    <property type="term" value="P:response to oxidative stress"/>
    <property type="evidence" value="ECO:0007669"/>
    <property type="project" value="UniProtKB-UniRule"/>
</dbReference>
<dbReference type="PANTHER" id="PTHR31517:SF80">
    <property type="entry name" value="PEROXIDASE"/>
    <property type="match status" value="1"/>
</dbReference>
<organism evidence="18 19">
    <name type="scientific">Quillaja saponaria</name>
    <name type="common">Soap bark tree</name>
    <dbReference type="NCBI Taxonomy" id="32244"/>
    <lineage>
        <taxon>Eukaryota</taxon>
        <taxon>Viridiplantae</taxon>
        <taxon>Streptophyta</taxon>
        <taxon>Embryophyta</taxon>
        <taxon>Tracheophyta</taxon>
        <taxon>Spermatophyta</taxon>
        <taxon>Magnoliopsida</taxon>
        <taxon>eudicotyledons</taxon>
        <taxon>Gunneridae</taxon>
        <taxon>Pentapetalae</taxon>
        <taxon>rosids</taxon>
        <taxon>fabids</taxon>
        <taxon>Fabales</taxon>
        <taxon>Quillajaceae</taxon>
        <taxon>Quillaja</taxon>
    </lineage>
</organism>
<evidence type="ECO:0000256" key="3">
    <source>
        <dbReference type="ARBA" id="ARBA00006873"/>
    </source>
</evidence>
<dbReference type="EMBL" id="JARAOO010000014">
    <property type="protein sequence ID" value="KAJ7943686.1"/>
    <property type="molecule type" value="Genomic_DNA"/>
</dbReference>
<dbReference type="InterPro" id="IPR002016">
    <property type="entry name" value="Haem_peroxidase"/>
</dbReference>
<evidence type="ECO:0000313" key="19">
    <source>
        <dbReference type="Proteomes" id="UP001163823"/>
    </source>
</evidence>
<evidence type="ECO:0000256" key="15">
    <source>
        <dbReference type="PIRSR" id="PIRSR600823-5"/>
    </source>
</evidence>
<evidence type="ECO:0000259" key="17">
    <source>
        <dbReference type="PROSITE" id="PS50873"/>
    </source>
</evidence>
<protein>
    <recommendedName>
        <fullName evidence="4 16">Peroxidase</fullName>
        <ecNumber evidence="4 16">1.11.1.7</ecNumber>
    </recommendedName>
</protein>
<comment type="caution">
    <text evidence="18">The sequence shown here is derived from an EMBL/GenBank/DDBJ whole genome shotgun (WGS) entry which is preliminary data.</text>
</comment>
<feature type="disulfide bond" evidence="15">
    <location>
        <begin position="100"/>
        <end position="308"/>
    </location>
</feature>
<dbReference type="Gene3D" id="1.10.520.10">
    <property type="match status" value="2"/>
</dbReference>
<comment type="similarity">
    <text evidence="3">Belongs to the peroxidase family. Ascorbate peroxidase subfamily.</text>
</comment>
<evidence type="ECO:0000256" key="2">
    <source>
        <dbReference type="ARBA" id="ARBA00002322"/>
    </source>
</evidence>
<evidence type="ECO:0000256" key="1">
    <source>
        <dbReference type="ARBA" id="ARBA00000189"/>
    </source>
</evidence>
<dbReference type="PROSITE" id="PS50873">
    <property type="entry name" value="PEROXIDASE_4"/>
    <property type="match status" value="1"/>
</dbReference>
<dbReference type="PANTHER" id="PTHR31517">
    <property type="match status" value="1"/>
</dbReference>
<evidence type="ECO:0000256" key="13">
    <source>
        <dbReference type="PIRSR" id="PIRSR600823-3"/>
    </source>
</evidence>
<evidence type="ECO:0000256" key="12">
    <source>
        <dbReference type="PIRSR" id="PIRSR600823-2"/>
    </source>
</evidence>
<dbReference type="KEGG" id="qsa:O6P43_033201"/>
<comment type="catalytic activity">
    <reaction evidence="1 16">
        <text>2 a phenolic donor + H2O2 = 2 a phenolic radical donor + 2 H2O</text>
        <dbReference type="Rhea" id="RHEA:56136"/>
        <dbReference type="ChEBI" id="CHEBI:15377"/>
        <dbReference type="ChEBI" id="CHEBI:16240"/>
        <dbReference type="ChEBI" id="CHEBI:139520"/>
        <dbReference type="ChEBI" id="CHEBI:139521"/>
        <dbReference type="EC" id="1.11.1.7"/>
    </reaction>
</comment>
<evidence type="ECO:0000256" key="14">
    <source>
        <dbReference type="PIRSR" id="PIRSR600823-4"/>
    </source>
</evidence>
<keyword evidence="5 16" id="KW-0575">Peroxidase</keyword>
<feature type="binding site" evidence="13">
    <location>
        <position position="82"/>
    </location>
    <ligand>
        <name>Ca(2+)</name>
        <dbReference type="ChEBI" id="CHEBI:29108"/>
        <label>1</label>
    </ligand>
</feature>
<comment type="subcellular location">
    <subcellularLocation>
        <location evidence="16">Secreted</location>
    </subcellularLocation>
</comment>
<feature type="binding site" evidence="13">
    <location>
        <position position="240"/>
    </location>
    <ligand>
        <name>Ca(2+)</name>
        <dbReference type="ChEBI" id="CHEBI:29108"/>
        <label>2</label>
    </ligand>
</feature>
<evidence type="ECO:0000313" key="18">
    <source>
        <dbReference type="EMBL" id="KAJ7943686.1"/>
    </source>
</evidence>
<keyword evidence="10 15" id="KW-1015">Disulfide bond</keyword>
<dbReference type="SUPFAM" id="SSF48113">
    <property type="entry name" value="Heme-dependent peroxidases"/>
    <property type="match status" value="1"/>
</dbReference>
<evidence type="ECO:0000256" key="7">
    <source>
        <dbReference type="ARBA" id="ARBA00022723"/>
    </source>
</evidence>
<dbReference type="GO" id="GO:0020037">
    <property type="term" value="F:heme binding"/>
    <property type="evidence" value="ECO:0007669"/>
    <property type="project" value="UniProtKB-UniRule"/>
</dbReference>
<keyword evidence="19" id="KW-1185">Reference proteome</keyword>